<dbReference type="Pfam" id="PF00078">
    <property type="entry name" value="RVT_1"/>
    <property type="match status" value="1"/>
</dbReference>
<dbReference type="GO" id="GO:0004519">
    <property type="term" value="F:endonuclease activity"/>
    <property type="evidence" value="ECO:0007669"/>
    <property type="project" value="UniProtKB-KW"/>
</dbReference>
<dbReference type="Gene3D" id="3.30.70.270">
    <property type="match status" value="1"/>
</dbReference>
<keyword evidence="5" id="KW-0255">Endonuclease</keyword>
<dbReference type="Gene3D" id="3.10.10.10">
    <property type="entry name" value="HIV Type 1 Reverse Transcriptase, subunit A, domain 1"/>
    <property type="match status" value="1"/>
</dbReference>
<keyword evidence="2" id="KW-0808">Transferase</keyword>
<dbReference type="InterPro" id="IPR043502">
    <property type="entry name" value="DNA/RNA_pol_sf"/>
</dbReference>
<sequence>MAPLTGNGREVSINGGDDASHNGRGGWRARQQCARKLPQNSAQVGDVQDQPSALLAFDAHEEACISLCPRLSLSNLCHIHIIPYHGLSTSHHALDSNLGIDPALDNLGGNLLLNLLGSRAENHLVVHRVVLAIVSLAFLQPFQLLYSFLSGTTQKCCDGSTGCFKYGQNGHFMRKLPKNRQGRCNGGNKAQSSSMALPDRDALTGSTSRTGKGANCLYVSTSCQGQENSPDVVTGMIEVFTFDVYALLDPGATLSFVTPYTAMRFDIITEQLLEPFSVSTLVGESILPEGVYRDYTNTVHHKDNMADLVELDMVDFDVILGMDWLNACYASADSRTQVVKFQFPNEPVIEWRSSSALPKGCFISYLKVKKLVSNGCIYHLFLVNDSSVETSPIQSVPVVSEFPEVFPDDLPRVPPEREIDFGFIRTSVSPWGAPVLIVMKKDCSLRMCIDYDQLNKVTIKNKYPLPRIDDIFYQLQGATYFSKIDLRSGYHQLRVRESDIPKTAFRTRYGHYKFLVMPFGLTYARATFMDLMNIVFKPYLNMFVIVFIDDILIYLRNEEDCSSHLRVVL</sequence>
<evidence type="ECO:0000259" key="9">
    <source>
        <dbReference type="PROSITE" id="PS50878"/>
    </source>
</evidence>
<reference evidence="10" key="1">
    <citation type="submission" date="2023-08" db="EMBL/GenBank/DDBJ databases">
        <title>A de novo genome assembly of Solanum verrucosum Schlechtendal, a Mexican diploid species geographically isolated from the other diploid A-genome species in potato relatives.</title>
        <authorList>
            <person name="Hosaka K."/>
        </authorList>
    </citation>
    <scope>NUCLEOTIDE SEQUENCE</scope>
    <source>
        <tissue evidence="10">Young leaves</tissue>
    </source>
</reference>
<gene>
    <name evidence="10" type="ORF">MTR67_035397</name>
</gene>
<dbReference type="InterPro" id="IPR043128">
    <property type="entry name" value="Rev_trsase/Diguanyl_cyclase"/>
</dbReference>
<dbReference type="CDD" id="cd00303">
    <property type="entry name" value="retropepsin_like"/>
    <property type="match status" value="1"/>
</dbReference>
<evidence type="ECO:0000256" key="5">
    <source>
        <dbReference type="ARBA" id="ARBA00022759"/>
    </source>
</evidence>
<evidence type="ECO:0000256" key="4">
    <source>
        <dbReference type="ARBA" id="ARBA00022722"/>
    </source>
</evidence>
<keyword evidence="11" id="KW-1185">Reference proteome</keyword>
<evidence type="ECO:0000256" key="3">
    <source>
        <dbReference type="ARBA" id="ARBA00022695"/>
    </source>
</evidence>
<dbReference type="InterPro" id="IPR000477">
    <property type="entry name" value="RT_dom"/>
</dbReference>
<keyword evidence="7" id="KW-0695">RNA-directed DNA polymerase</keyword>
<feature type="domain" description="Reverse transcriptase" evidence="9">
    <location>
        <begin position="419"/>
        <end position="569"/>
    </location>
</feature>
<evidence type="ECO:0000256" key="8">
    <source>
        <dbReference type="SAM" id="MobiDB-lite"/>
    </source>
</evidence>
<dbReference type="SUPFAM" id="SSF56672">
    <property type="entry name" value="DNA/RNA polymerases"/>
    <property type="match status" value="1"/>
</dbReference>
<name>A0AAF0U9V6_SOLVR</name>
<dbReference type="GO" id="GO:0006508">
    <property type="term" value="P:proteolysis"/>
    <property type="evidence" value="ECO:0007669"/>
    <property type="project" value="UniProtKB-KW"/>
</dbReference>
<accession>A0AAF0U9V6</accession>
<protein>
    <recommendedName>
        <fullName evidence="9">Reverse transcriptase domain-containing protein</fullName>
    </recommendedName>
</protein>
<dbReference type="PANTHER" id="PTHR24559">
    <property type="entry name" value="TRANSPOSON TY3-I GAG-POL POLYPROTEIN"/>
    <property type="match status" value="1"/>
</dbReference>
<dbReference type="GO" id="GO:0008233">
    <property type="term" value="F:peptidase activity"/>
    <property type="evidence" value="ECO:0007669"/>
    <property type="project" value="UniProtKB-KW"/>
</dbReference>
<proteinExistence type="predicted"/>
<dbReference type="EMBL" id="CP133619">
    <property type="protein sequence ID" value="WMV42012.1"/>
    <property type="molecule type" value="Genomic_DNA"/>
</dbReference>
<organism evidence="10 11">
    <name type="scientific">Solanum verrucosum</name>
    <dbReference type="NCBI Taxonomy" id="315347"/>
    <lineage>
        <taxon>Eukaryota</taxon>
        <taxon>Viridiplantae</taxon>
        <taxon>Streptophyta</taxon>
        <taxon>Embryophyta</taxon>
        <taxon>Tracheophyta</taxon>
        <taxon>Spermatophyta</taxon>
        <taxon>Magnoliopsida</taxon>
        <taxon>eudicotyledons</taxon>
        <taxon>Gunneridae</taxon>
        <taxon>Pentapetalae</taxon>
        <taxon>asterids</taxon>
        <taxon>lamiids</taxon>
        <taxon>Solanales</taxon>
        <taxon>Solanaceae</taxon>
        <taxon>Solanoideae</taxon>
        <taxon>Solaneae</taxon>
        <taxon>Solanum</taxon>
    </lineage>
</organism>
<dbReference type="FunFam" id="3.10.10.10:FF:000007">
    <property type="entry name" value="Retrovirus-related Pol polyprotein from transposon 17.6-like Protein"/>
    <property type="match status" value="1"/>
</dbReference>
<evidence type="ECO:0000256" key="1">
    <source>
        <dbReference type="ARBA" id="ARBA00022670"/>
    </source>
</evidence>
<keyword evidence="3" id="KW-0548">Nucleotidyltransferase</keyword>
<dbReference type="Gene3D" id="2.40.70.10">
    <property type="entry name" value="Acid Proteases"/>
    <property type="match status" value="1"/>
</dbReference>
<evidence type="ECO:0000256" key="6">
    <source>
        <dbReference type="ARBA" id="ARBA00022801"/>
    </source>
</evidence>
<evidence type="ECO:0000313" key="10">
    <source>
        <dbReference type="EMBL" id="WMV42012.1"/>
    </source>
</evidence>
<feature type="region of interest" description="Disordered" evidence="8">
    <location>
        <begin position="181"/>
        <end position="207"/>
    </location>
</feature>
<keyword evidence="4" id="KW-0540">Nuclease</keyword>
<dbReference type="PROSITE" id="PS50878">
    <property type="entry name" value="RT_POL"/>
    <property type="match status" value="1"/>
</dbReference>
<keyword evidence="6" id="KW-0378">Hydrolase</keyword>
<feature type="region of interest" description="Disordered" evidence="8">
    <location>
        <begin position="1"/>
        <end position="31"/>
    </location>
</feature>
<dbReference type="InterPro" id="IPR021109">
    <property type="entry name" value="Peptidase_aspartic_dom_sf"/>
</dbReference>
<evidence type="ECO:0000256" key="2">
    <source>
        <dbReference type="ARBA" id="ARBA00022679"/>
    </source>
</evidence>
<evidence type="ECO:0000256" key="7">
    <source>
        <dbReference type="ARBA" id="ARBA00022918"/>
    </source>
</evidence>
<dbReference type="Pfam" id="PF08284">
    <property type="entry name" value="RVP_2"/>
    <property type="match status" value="1"/>
</dbReference>
<dbReference type="Proteomes" id="UP001234989">
    <property type="component" value="Chromosome 8"/>
</dbReference>
<evidence type="ECO:0000313" key="11">
    <source>
        <dbReference type="Proteomes" id="UP001234989"/>
    </source>
</evidence>
<dbReference type="CDD" id="cd01647">
    <property type="entry name" value="RT_LTR"/>
    <property type="match status" value="1"/>
</dbReference>
<keyword evidence="1" id="KW-0645">Protease</keyword>
<dbReference type="AlphaFoldDB" id="A0AAF0U9V6"/>
<dbReference type="GO" id="GO:0003964">
    <property type="term" value="F:RNA-directed DNA polymerase activity"/>
    <property type="evidence" value="ECO:0007669"/>
    <property type="project" value="UniProtKB-KW"/>
</dbReference>
<dbReference type="InterPro" id="IPR053134">
    <property type="entry name" value="RNA-dir_DNA_polymerase"/>
</dbReference>
<dbReference type="PANTHER" id="PTHR24559:SF444">
    <property type="entry name" value="REVERSE TRANSCRIPTASE DOMAIN-CONTAINING PROTEIN"/>
    <property type="match status" value="1"/>
</dbReference>